<proteinExistence type="predicted"/>
<organism evidence="2 3">
    <name type="scientific">Ancylobacter oerskovii</name>
    <dbReference type="NCBI Taxonomy" id="459519"/>
    <lineage>
        <taxon>Bacteria</taxon>
        <taxon>Pseudomonadati</taxon>
        <taxon>Pseudomonadota</taxon>
        <taxon>Alphaproteobacteria</taxon>
        <taxon>Hyphomicrobiales</taxon>
        <taxon>Xanthobacteraceae</taxon>
        <taxon>Ancylobacter</taxon>
    </lineage>
</organism>
<gene>
    <name evidence="2" type="ORF">ACFSNC_00715</name>
</gene>
<dbReference type="EMBL" id="JBHUHD010000001">
    <property type="protein sequence ID" value="MFD2138911.1"/>
    <property type="molecule type" value="Genomic_DNA"/>
</dbReference>
<evidence type="ECO:0000259" key="1">
    <source>
        <dbReference type="PROSITE" id="PS50851"/>
    </source>
</evidence>
<dbReference type="InterPro" id="IPR002545">
    <property type="entry name" value="CheW-lke_dom"/>
</dbReference>
<comment type="caution">
    <text evidence="2">The sequence shown here is derived from an EMBL/GenBank/DDBJ whole genome shotgun (WGS) entry which is preliminary data.</text>
</comment>
<sequence>MSPIESLAPQALSARVAVGVQGPSPARVETTVGVLVFRLGGMRFALPSARVVNVMPLGRERFEQLARMAGKGTLGASGLPLIRLSTRLGLAETQAPARGALVLFGTEGKVRATALIDDEPVEARAEIQLMPDDWRSRFAPCAEMIGGVARLGDGRQAAMLDMTIGVFGRKAAPAAPEAHLVVRRPGHAPEAVSVACLKAIRCPGEIAGRSYLLRLGREGTPVPVEAILGLAPEGRVESAGLKRRLIADGQSYPLLEPGRTAADRAVARVLLVMRDGPARTQMQTLVRALGHHVSLADHPRALELAAGRFDVVIYDVDAYGVPAGAAPSAALCLALTGRPGRLEGFAGHLPPGDTARLIATGLGWGPRHAS</sequence>
<feature type="domain" description="CheW-like" evidence="1">
    <location>
        <begin position="31"/>
        <end position="171"/>
    </location>
</feature>
<dbReference type="Proteomes" id="UP001597299">
    <property type="component" value="Unassembled WGS sequence"/>
</dbReference>
<keyword evidence="3" id="KW-1185">Reference proteome</keyword>
<reference evidence="3" key="1">
    <citation type="journal article" date="2019" name="Int. J. Syst. Evol. Microbiol.">
        <title>The Global Catalogue of Microorganisms (GCM) 10K type strain sequencing project: providing services to taxonomists for standard genome sequencing and annotation.</title>
        <authorList>
            <consortium name="The Broad Institute Genomics Platform"/>
            <consortium name="The Broad Institute Genome Sequencing Center for Infectious Disease"/>
            <person name="Wu L."/>
            <person name="Ma J."/>
        </authorList>
    </citation>
    <scope>NUCLEOTIDE SEQUENCE [LARGE SCALE GENOMIC DNA]</scope>
    <source>
        <strain evidence="3">CCM 7435</strain>
    </source>
</reference>
<evidence type="ECO:0000313" key="2">
    <source>
        <dbReference type="EMBL" id="MFD2138911.1"/>
    </source>
</evidence>
<accession>A0ABW4YRM6</accession>
<dbReference type="PROSITE" id="PS50851">
    <property type="entry name" value="CHEW"/>
    <property type="match status" value="1"/>
</dbReference>
<evidence type="ECO:0000313" key="3">
    <source>
        <dbReference type="Proteomes" id="UP001597299"/>
    </source>
</evidence>
<dbReference type="Pfam" id="PF01584">
    <property type="entry name" value="CheW"/>
    <property type="match status" value="1"/>
</dbReference>
<protein>
    <submittedName>
        <fullName evidence="2">Chemotaxis protein CheW</fullName>
    </submittedName>
</protein>
<dbReference type="RefSeq" id="WP_213355345.1">
    <property type="nucleotide sequence ID" value="NZ_JAHBGB010000044.1"/>
</dbReference>
<name>A0ABW4YRM6_9HYPH</name>
<dbReference type="InterPro" id="IPR036061">
    <property type="entry name" value="CheW-like_dom_sf"/>
</dbReference>
<dbReference type="SUPFAM" id="SSF50341">
    <property type="entry name" value="CheW-like"/>
    <property type="match status" value="1"/>
</dbReference>